<keyword evidence="1" id="KW-0677">Repeat</keyword>
<dbReference type="SMART" id="SM00248">
    <property type="entry name" value="ANK"/>
    <property type="match status" value="6"/>
</dbReference>
<gene>
    <name evidence="4" type="ORF">TKK_002621</name>
</gene>
<evidence type="ECO:0000256" key="1">
    <source>
        <dbReference type="ARBA" id="ARBA00022737"/>
    </source>
</evidence>
<dbReference type="EMBL" id="JBJJXI010000022">
    <property type="protein sequence ID" value="KAL3404980.1"/>
    <property type="molecule type" value="Genomic_DNA"/>
</dbReference>
<dbReference type="SUPFAM" id="SSF48403">
    <property type="entry name" value="Ankyrin repeat"/>
    <property type="match status" value="1"/>
</dbReference>
<dbReference type="InterPro" id="IPR036770">
    <property type="entry name" value="Ankyrin_rpt-contain_sf"/>
</dbReference>
<proteinExistence type="predicted"/>
<dbReference type="InterPro" id="IPR002110">
    <property type="entry name" value="Ankyrin_rpt"/>
</dbReference>
<keyword evidence="5" id="KW-1185">Reference proteome</keyword>
<accession>A0ABD2XII2</accession>
<dbReference type="PANTHER" id="PTHR24198:SF165">
    <property type="entry name" value="ANKYRIN REPEAT-CONTAINING PROTEIN-RELATED"/>
    <property type="match status" value="1"/>
</dbReference>
<dbReference type="Proteomes" id="UP001627154">
    <property type="component" value="Unassembled WGS sequence"/>
</dbReference>
<evidence type="ECO:0000313" key="4">
    <source>
        <dbReference type="EMBL" id="KAL3404980.1"/>
    </source>
</evidence>
<dbReference type="Pfam" id="PF13637">
    <property type="entry name" value="Ank_4"/>
    <property type="match status" value="1"/>
</dbReference>
<evidence type="ECO:0000313" key="5">
    <source>
        <dbReference type="Proteomes" id="UP001627154"/>
    </source>
</evidence>
<dbReference type="Pfam" id="PF12796">
    <property type="entry name" value="Ank_2"/>
    <property type="match status" value="1"/>
</dbReference>
<comment type="caution">
    <text evidence="4">The sequence shown here is derived from an EMBL/GenBank/DDBJ whole genome shotgun (WGS) entry which is preliminary data.</text>
</comment>
<sequence>MSIFLPLPYCENMNYYSKLVNALDNDELEYAEFKNSEMLTKIVEIENILHLAIRNRRLDVIEFCANNAMVKLHPNPETGGLNPIELANLLNFHETFEYGDDEVLRKLMDRNVNEYLCVGKFNCTPLYVAVHRTRYDVVELLLKKGADPNIGFEKIYSKDGTTSLHWICDIIANDIMPPFHSYDLVELIELLIQYKADVNAKDSNGHSPMFRLFNQVKVFDSALWESSKLFLKHSPNVMEINEKKENVLHLIASWYWFTSNDVQSDHVALANSLLDLGADVNATDCNGNTPLQIAVSNAVPYLVKLFLDHEADARNIMCEWKNFNLKRIRFHSFHLIQNVLDIIELIKNRIDYMDDSWDLTALDLFITIRNHYPIMDFFYAFTLGSTNDVVNYFTSQNSPPLIVASYFHMVQIGQLYIDTEKSNPDKIYPILINSNYRKIIGFENFEHYPLSYFVKGHFAKSFIDRYVKHKGVEFLLELTHDDCNFRSAIEFLNDENETVVLAGNLTINLNGVDLFHDAASVIDSNFQGKSK</sequence>
<evidence type="ECO:0000256" key="2">
    <source>
        <dbReference type="ARBA" id="ARBA00023043"/>
    </source>
</evidence>
<keyword evidence="2 3" id="KW-0040">ANK repeat</keyword>
<reference evidence="4 5" key="1">
    <citation type="journal article" date="2024" name="bioRxiv">
        <title>A reference genome for Trichogramma kaykai: A tiny desert-dwelling parasitoid wasp with competing sex-ratio distorters.</title>
        <authorList>
            <person name="Culotta J."/>
            <person name="Lindsey A.R."/>
        </authorList>
    </citation>
    <scope>NUCLEOTIDE SEQUENCE [LARGE SCALE GENOMIC DNA]</scope>
    <source>
        <strain evidence="4 5">KSX58</strain>
    </source>
</reference>
<dbReference type="PANTHER" id="PTHR24198">
    <property type="entry name" value="ANKYRIN REPEAT AND PROTEIN KINASE DOMAIN-CONTAINING PROTEIN"/>
    <property type="match status" value="1"/>
</dbReference>
<name>A0ABD2XII2_9HYME</name>
<organism evidence="4 5">
    <name type="scientific">Trichogramma kaykai</name>
    <dbReference type="NCBI Taxonomy" id="54128"/>
    <lineage>
        <taxon>Eukaryota</taxon>
        <taxon>Metazoa</taxon>
        <taxon>Ecdysozoa</taxon>
        <taxon>Arthropoda</taxon>
        <taxon>Hexapoda</taxon>
        <taxon>Insecta</taxon>
        <taxon>Pterygota</taxon>
        <taxon>Neoptera</taxon>
        <taxon>Endopterygota</taxon>
        <taxon>Hymenoptera</taxon>
        <taxon>Apocrita</taxon>
        <taxon>Proctotrupomorpha</taxon>
        <taxon>Chalcidoidea</taxon>
        <taxon>Trichogrammatidae</taxon>
        <taxon>Trichogramma</taxon>
    </lineage>
</organism>
<dbReference type="PROSITE" id="PS50297">
    <property type="entry name" value="ANK_REP_REGION"/>
    <property type="match status" value="1"/>
</dbReference>
<protein>
    <submittedName>
        <fullName evidence="4">Uncharacterized protein</fullName>
    </submittedName>
</protein>
<dbReference type="Gene3D" id="1.25.40.20">
    <property type="entry name" value="Ankyrin repeat-containing domain"/>
    <property type="match status" value="1"/>
</dbReference>
<evidence type="ECO:0000256" key="3">
    <source>
        <dbReference type="PROSITE-ProRule" id="PRU00023"/>
    </source>
</evidence>
<dbReference type="AlphaFoldDB" id="A0ABD2XII2"/>
<dbReference type="PROSITE" id="PS50088">
    <property type="entry name" value="ANK_REPEAT"/>
    <property type="match status" value="1"/>
</dbReference>
<feature type="repeat" description="ANK" evidence="3">
    <location>
        <begin position="121"/>
        <end position="153"/>
    </location>
</feature>